<reference evidence="6 7" key="1">
    <citation type="submission" date="2019-05" db="EMBL/GenBank/DDBJ databases">
        <title>Genome sequence of Cellulomonas hominis strain CS1.</title>
        <authorList>
            <person name="Belmont J."/>
            <person name="Maclea K.S."/>
        </authorList>
    </citation>
    <scope>NUCLEOTIDE SEQUENCE [LARGE SCALE GENOMIC DNA]</scope>
    <source>
        <strain evidence="6 7">CS1</strain>
    </source>
</reference>
<dbReference type="SMART" id="SM00866">
    <property type="entry name" value="UTRA"/>
    <property type="match status" value="1"/>
</dbReference>
<evidence type="ECO:0000259" key="5">
    <source>
        <dbReference type="PROSITE" id="PS50949"/>
    </source>
</evidence>
<feature type="region of interest" description="Disordered" evidence="4">
    <location>
        <begin position="249"/>
        <end position="278"/>
    </location>
</feature>
<evidence type="ECO:0000256" key="2">
    <source>
        <dbReference type="ARBA" id="ARBA00023125"/>
    </source>
</evidence>
<dbReference type="AlphaFoldDB" id="A0A7Z8K2K5"/>
<evidence type="ECO:0000256" key="1">
    <source>
        <dbReference type="ARBA" id="ARBA00023015"/>
    </source>
</evidence>
<keyword evidence="3" id="KW-0804">Transcription</keyword>
<dbReference type="Gene3D" id="3.40.1410.10">
    <property type="entry name" value="Chorismate lyase-like"/>
    <property type="match status" value="1"/>
</dbReference>
<dbReference type="SMART" id="SM00345">
    <property type="entry name" value="HTH_GNTR"/>
    <property type="match status" value="1"/>
</dbReference>
<dbReference type="GO" id="GO:0003677">
    <property type="term" value="F:DNA binding"/>
    <property type="evidence" value="ECO:0007669"/>
    <property type="project" value="UniProtKB-KW"/>
</dbReference>
<feature type="domain" description="HTH gntR-type" evidence="5">
    <location>
        <begin position="14"/>
        <end position="81"/>
    </location>
</feature>
<dbReference type="Pfam" id="PF00392">
    <property type="entry name" value="GntR"/>
    <property type="match status" value="1"/>
</dbReference>
<dbReference type="Proteomes" id="UP000308121">
    <property type="component" value="Unassembled WGS sequence"/>
</dbReference>
<organism evidence="6 7">
    <name type="scientific">Cellulomonas hominis</name>
    <dbReference type="NCBI Taxonomy" id="156981"/>
    <lineage>
        <taxon>Bacteria</taxon>
        <taxon>Bacillati</taxon>
        <taxon>Actinomycetota</taxon>
        <taxon>Actinomycetes</taxon>
        <taxon>Micrococcales</taxon>
        <taxon>Cellulomonadaceae</taxon>
        <taxon>Cellulomonas</taxon>
    </lineage>
</organism>
<gene>
    <name evidence="6" type="ORF">FA014_03700</name>
</gene>
<evidence type="ECO:0000313" key="7">
    <source>
        <dbReference type="Proteomes" id="UP000308121"/>
    </source>
</evidence>
<dbReference type="PROSITE" id="PS50949">
    <property type="entry name" value="HTH_GNTR"/>
    <property type="match status" value="1"/>
</dbReference>
<dbReference type="EMBL" id="SZYE01000014">
    <property type="protein sequence ID" value="TKR26827.1"/>
    <property type="molecule type" value="Genomic_DNA"/>
</dbReference>
<proteinExistence type="predicted"/>
<dbReference type="GO" id="GO:0045892">
    <property type="term" value="P:negative regulation of DNA-templated transcription"/>
    <property type="evidence" value="ECO:0007669"/>
    <property type="project" value="TreeGrafter"/>
</dbReference>
<keyword evidence="2" id="KW-0238">DNA-binding</keyword>
<dbReference type="OrthoDB" id="7363114at2"/>
<dbReference type="InterPro" id="IPR050679">
    <property type="entry name" value="Bact_HTH_transcr_reg"/>
</dbReference>
<dbReference type="SUPFAM" id="SSF46785">
    <property type="entry name" value="Winged helix' DNA-binding domain"/>
    <property type="match status" value="1"/>
</dbReference>
<protein>
    <submittedName>
        <fullName evidence="6">GntR family transcriptional regulator</fullName>
    </submittedName>
</protein>
<dbReference type="CDD" id="cd07377">
    <property type="entry name" value="WHTH_GntR"/>
    <property type="match status" value="1"/>
</dbReference>
<dbReference type="InterPro" id="IPR036390">
    <property type="entry name" value="WH_DNA-bd_sf"/>
</dbReference>
<dbReference type="InterPro" id="IPR000524">
    <property type="entry name" value="Tscrpt_reg_HTH_GntR"/>
</dbReference>
<dbReference type="Gene3D" id="1.10.10.10">
    <property type="entry name" value="Winged helix-like DNA-binding domain superfamily/Winged helix DNA-binding domain"/>
    <property type="match status" value="1"/>
</dbReference>
<sequence length="278" mass="30104">MHAKQSPAVPARGAHKYQAVRSYLVGLVEAGLRVGDAIPSERALCERFGVSRMTVRQAVDALVGEGVLVREQGRGTFVAPRRMDFEMRLTTFGEEMRRRGMRPETRVLGMGTVAASAEAADALGTEPGAALHHLRRVRYADGSPMSIEQHWVAVDLVPGLLAAGPPPSMHDALRAVGLDPSWGEETLTAAEATDEEAALLGLRGTRAVLRATRRTFSEDTPAMYSNACYRGDRYSVWVPLSAPAPALVPRVREPDDRPARARDDEREAVGALEDGRTG</sequence>
<feature type="compositionally biased region" description="Basic and acidic residues" evidence="4">
    <location>
        <begin position="250"/>
        <end position="278"/>
    </location>
</feature>
<keyword evidence="1" id="KW-0805">Transcription regulation</keyword>
<dbReference type="InterPro" id="IPR011663">
    <property type="entry name" value="UTRA"/>
</dbReference>
<evidence type="ECO:0000256" key="4">
    <source>
        <dbReference type="SAM" id="MobiDB-lite"/>
    </source>
</evidence>
<dbReference type="RefSeq" id="WP_154728353.1">
    <property type="nucleotide sequence ID" value="NZ_SZYE01000014.1"/>
</dbReference>
<dbReference type="GO" id="GO:0003700">
    <property type="term" value="F:DNA-binding transcription factor activity"/>
    <property type="evidence" value="ECO:0007669"/>
    <property type="project" value="InterPro"/>
</dbReference>
<dbReference type="SUPFAM" id="SSF64288">
    <property type="entry name" value="Chorismate lyase-like"/>
    <property type="match status" value="1"/>
</dbReference>
<dbReference type="Pfam" id="PF07702">
    <property type="entry name" value="UTRA"/>
    <property type="match status" value="1"/>
</dbReference>
<dbReference type="PANTHER" id="PTHR44846:SF1">
    <property type="entry name" value="MANNOSYL-D-GLYCERATE TRANSPORT_METABOLISM SYSTEM REPRESSOR MNGR-RELATED"/>
    <property type="match status" value="1"/>
</dbReference>
<dbReference type="InterPro" id="IPR036388">
    <property type="entry name" value="WH-like_DNA-bd_sf"/>
</dbReference>
<dbReference type="InterPro" id="IPR028978">
    <property type="entry name" value="Chorismate_lyase_/UTRA_dom_sf"/>
</dbReference>
<dbReference type="PANTHER" id="PTHR44846">
    <property type="entry name" value="MANNOSYL-D-GLYCERATE TRANSPORT/METABOLISM SYSTEM REPRESSOR MNGR-RELATED"/>
    <property type="match status" value="1"/>
</dbReference>
<evidence type="ECO:0000313" key="6">
    <source>
        <dbReference type="EMBL" id="TKR26827.1"/>
    </source>
</evidence>
<comment type="caution">
    <text evidence="6">The sequence shown here is derived from an EMBL/GenBank/DDBJ whole genome shotgun (WGS) entry which is preliminary data.</text>
</comment>
<accession>A0A7Z8K2K5</accession>
<evidence type="ECO:0000256" key="3">
    <source>
        <dbReference type="ARBA" id="ARBA00023163"/>
    </source>
</evidence>
<dbReference type="PRINTS" id="PR00035">
    <property type="entry name" value="HTHGNTR"/>
</dbReference>
<name>A0A7Z8K2K5_9CELL</name>